<feature type="transmembrane region" description="Helical" evidence="9">
    <location>
        <begin position="282"/>
        <end position="299"/>
    </location>
</feature>
<evidence type="ECO:0000256" key="7">
    <source>
        <dbReference type="RuleBase" id="RU003732"/>
    </source>
</evidence>
<comment type="subcellular location">
    <subcellularLocation>
        <location evidence="1">Membrane</location>
        <topology evidence="1">Multi-pass membrane protein</topology>
    </subcellularLocation>
</comment>
<dbReference type="GO" id="GO:0046872">
    <property type="term" value="F:metal ion binding"/>
    <property type="evidence" value="ECO:0007669"/>
    <property type="project" value="UniProtKB-KW"/>
</dbReference>
<reference evidence="11" key="1">
    <citation type="journal article" date="2013" name="Science">
        <title>Comparative analysis of bat genomes provides insight into the evolution of flight and immunity.</title>
        <authorList>
            <person name="Zhang G."/>
            <person name="Cowled C."/>
            <person name="Shi Z."/>
            <person name="Huang Z."/>
            <person name="Bishop-Lilly K.A."/>
            <person name="Fang X."/>
            <person name="Wynne J.W."/>
            <person name="Xiong Z."/>
            <person name="Baker M.L."/>
            <person name="Zhao W."/>
            <person name="Tachedjian M."/>
            <person name="Zhu Y."/>
            <person name="Zhou P."/>
            <person name="Jiang X."/>
            <person name="Ng J."/>
            <person name="Yang L."/>
            <person name="Wu L."/>
            <person name="Xiao J."/>
            <person name="Feng Y."/>
            <person name="Chen Y."/>
            <person name="Sun X."/>
            <person name="Zhang Y."/>
            <person name="Marsh G.A."/>
            <person name="Crameri G."/>
            <person name="Broder C.C."/>
            <person name="Frey K.G."/>
            <person name="Wang L.F."/>
            <person name="Wang J."/>
        </authorList>
    </citation>
    <scope>NUCLEOTIDE SEQUENCE [LARGE SCALE GENOMIC DNA]</scope>
</reference>
<dbReference type="SUPFAM" id="SSF161070">
    <property type="entry name" value="SNF-like"/>
    <property type="match status" value="1"/>
</dbReference>
<dbReference type="PROSITE" id="PS50267">
    <property type="entry name" value="NA_NEUROTRAN_SYMP_3"/>
    <property type="match status" value="1"/>
</dbReference>
<evidence type="ECO:0000313" key="10">
    <source>
        <dbReference type="EMBL" id="ELK18546.1"/>
    </source>
</evidence>
<evidence type="ECO:0000313" key="11">
    <source>
        <dbReference type="Proteomes" id="UP000010552"/>
    </source>
</evidence>
<feature type="transmembrane region" description="Helical" evidence="9">
    <location>
        <begin position="507"/>
        <end position="527"/>
    </location>
</feature>
<evidence type="ECO:0000256" key="8">
    <source>
        <dbReference type="SAM" id="MobiDB-lite"/>
    </source>
</evidence>
<dbReference type="GO" id="GO:0035725">
    <property type="term" value="P:sodium ion transmembrane transport"/>
    <property type="evidence" value="ECO:0007669"/>
    <property type="project" value="TreeGrafter"/>
</dbReference>
<gene>
    <name evidence="10" type="ORF">PAL_GLEAN10004558</name>
</gene>
<feature type="region of interest" description="Disordered" evidence="8">
    <location>
        <begin position="735"/>
        <end position="792"/>
    </location>
</feature>
<dbReference type="PRINTS" id="PR00176">
    <property type="entry name" value="NANEUSMPORT"/>
</dbReference>
<dbReference type="InterPro" id="IPR000175">
    <property type="entry name" value="Na/ntran_symport"/>
</dbReference>
<dbReference type="InParanoid" id="L5L5K1"/>
<evidence type="ECO:0000256" key="3">
    <source>
        <dbReference type="ARBA" id="ARBA00022692"/>
    </source>
</evidence>
<keyword evidence="5 9" id="KW-0472">Membrane</keyword>
<dbReference type="InterPro" id="IPR037272">
    <property type="entry name" value="SNS_sf"/>
</dbReference>
<evidence type="ECO:0000256" key="2">
    <source>
        <dbReference type="ARBA" id="ARBA00022448"/>
    </source>
</evidence>
<feature type="transmembrane region" description="Helical" evidence="9">
    <location>
        <begin position="129"/>
        <end position="148"/>
    </location>
</feature>
<feature type="compositionally biased region" description="Basic and acidic residues" evidence="8">
    <location>
        <begin position="781"/>
        <end position="792"/>
    </location>
</feature>
<keyword evidence="6" id="KW-0479">Metal-binding</keyword>
<feature type="non-terminal residue" evidence="10">
    <location>
        <position position="1"/>
    </location>
</feature>
<feature type="transmembrane region" description="Helical" evidence="9">
    <location>
        <begin position="230"/>
        <end position="251"/>
    </location>
</feature>
<feature type="transmembrane region" description="Helical" evidence="9">
    <location>
        <begin position="311"/>
        <end position="335"/>
    </location>
</feature>
<dbReference type="Pfam" id="PF00209">
    <property type="entry name" value="SNF"/>
    <property type="match status" value="1"/>
</dbReference>
<keyword evidence="6" id="KW-0915">Sodium</keyword>
<dbReference type="GO" id="GO:0006865">
    <property type="term" value="P:amino acid transport"/>
    <property type="evidence" value="ECO:0007669"/>
    <property type="project" value="TreeGrafter"/>
</dbReference>
<dbReference type="AlphaFoldDB" id="L5L5K1"/>
<dbReference type="EMBL" id="KB030309">
    <property type="protein sequence ID" value="ELK18546.1"/>
    <property type="molecule type" value="Genomic_DNA"/>
</dbReference>
<evidence type="ECO:0000256" key="6">
    <source>
        <dbReference type="PIRSR" id="PIRSR600175-1"/>
    </source>
</evidence>
<evidence type="ECO:0000256" key="9">
    <source>
        <dbReference type="SAM" id="Phobius"/>
    </source>
</evidence>
<accession>L5L5K1</accession>
<dbReference type="GO" id="GO:0015293">
    <property type="term" value="F:symporter activity"/>
    <property type="evidence" value="ECO:0007669"/>
    <property type="project" value="UniProtKB-KW"/>
</dbReference>
<dbReference type="STRING" id="9402.L5L5K1"/>
<keyword evidence="4 9" id="KW-1133">Transmembrane helix</keyword>
<dbReference type="GO" id="GO:0005886">
    <property type="term" value="C:plasma membrane"/>
    <property type="evidence" value="ECO:0007669"/>
    <property type="project" value="TreeGrafter"/>
</dbReference>
<protein>
    <recommendedName>
        <fullName evidence="7">Transporter</fullName>
    </recommendedName>
</protein>
<keyword evidence="11" id="KW-1185">Reference proteome</keyword>
<feature type="binding site" evidence="6">
    <location>
        <position position="317"/>
    </location>
    <ligand>
        <name>Na(+)</name>
        <dbReference type="ChEBI" id="CHEBI:29101"/>
        <label>1</label>
    </ligand>
</feature>
<keyword evidence="3 7" id="KW-0812">Transmembrane</keyword>
<name>L5L5K1_PTEAL</name>
<feature type="transmembrane region" description="Helical" evidence="9">
    <location>
        <begin position="70"/>
        <end position="87"/>
    </location>
</feature>
<comment type="similarity">
    <text evidence="7">Belongs to the sodium:neurotransmitter symporter (SNF) (TC 2.A.22) family.</text>
</comment>
<feature type="transmembrane region" description="Helical" evidence="9">
    <location>
        <begin position="198"/>
        <end position="218"/>
    </location>
</feature>
<evidence type="ECO:0000256" key="1">
    <source>
        <dbReference type="ARBA" id="ARBA00004141"/>
    </source>
</evidence>
<sequence>IMKSLESILEEVPPEPATSASPPWKPTSKTQYFSLMKRNETILIQVAFSMGLGSMWRFPYLCLQNGGGNFILIYFFMLLLFGIPLLYMELIMGQWLRLDNIRVWKHLMPWLGGIGYSSVLAHYVHPQVCILVSLYNSIILAWSLSYLGHSFDHPLPWSHCPLLKNISVTDLSCLQTVSHQYFWYHSILYASGHIDEGIQVLVLKLALGIFAAWSLLALTMIAELKTSMPILVFLVFFPHIILLCLLIRGLFLEGAVVGLRRMVTTELSAWASLDLWRQAGGHVLYSLGLGLGIVINISYKAGGNNYVQVAFLLAMVNLVTSLLATSIIFIVLGFWTTTSGHACVKKSVSEMMNLIDKGVLPQDAKPPKDILLQPSPSLVYLDWIDSLPGHLKYQVIHFSPSCSIKAQKEQFMESPGLAFAAFSQAASLLPGTSFWAILFFLTLCITELRTFIRVSQGIIFPLQNSMSVFRSRLSMLSVLVCLGGFLGSIIFTSHAGSYIMSLLDENLVPLILVIIVAFQNVGLAWVYGAKRFREEMYGELGHLIWSFYTFLWCYVTLPGLLALLTICLIHLYQKTPPHYIAWNSSVSQEVKEPYPQSALGWATFLGILTFLPVPIQSLHQWWFLRDHIVTDPFGKLLCKKTPLVPSTSLPWPKRPLETLNVATQDRRRETSAKRFSLTPLRDISIQSQSSSWFSLPHISSMTSAFSTRSAGAPSWRQVIPASMILGGMNLGQEIKEESSEDFRQESTDTSHSSEEQSHPTPGEGADAPLATEISGSEETEGQEREGDSPSNR</sequence>
<dbReference type="PANTHER" id="PTHR11616:SF233">
    <property type="entry name" value="TRANSPORTER"/>
    <property type="match status" value="1"/>
</dbReference>
<organism evidence="10 11">
    <name type="scientific">Pteropus alecto</name>
    <name type="common">Black flying fox</name>
    <dbReference type="NCBI Taxonomy" id="9402"/>
    <lineage>
        <taxon>Eukaryota</taxon>
        <taxon>Metazoa</taxon>
        <taxon>Chordata</taxon>
        <taxon>Craniata</taxon>
        <taxon>Vertebrata</taxon>
        <taxon>Euteleostomi</taxon>
        <taxon>Mammalia</taxon>
        <taxon>Eutheria</taxon>
        <taxon>Laurasiatheria</taxon>
        <taxon>Chiroptera</taxon>
        <taxon>Yinpterochiroptera</taxon>
        <taxon>Pteropodoidea</taxon>
        <taxon>Pteropodidae</taxon>
        <taxon>Pteropodinae</taxon>
        <taxon>Pteropus</taxon>
    </lineage>
</organism>
<evidence type="ECO:0000256" key="5">
    <source>
        <dbReference type="ARBA" id="ARBA00023136"/>
    </source>
</evidence>
<keyword evidence="2 7" id="KW-0813">Transport</keyword>
<evidence type="ECO:0000256" key="4">
    <source>
        <dbReference type="ARBA" id="ARBA00022989"/>
    </source>
</evidence>
<feature type="transmembrane region" description="Helical" evidence="9">
    <location>
        <begin position="473"/>
        <end position="495"/>
    </location>
</feature>
<feature type="transmembrane region" description="Helical" evidence="9">
    <location>
        <begin position="547"/>
        <end position="572"/>
    </location>
</feature>
<feature type="binding site" evidence="6">
    <location>
        <position position="286"/>
    </location>
    <ligand>
        <name>Na(+)</name>
        <dbReference type="ChEBI" id="CHEBI:29101"/>
        <label>1</label>
    </ligand>
</feature>
<feature type="transmembrane region" description="Helical" evidence="9">
    <location>
        <begin position="107"/>
        <end position="124"/>
    </location>
</feature>
<dbReference type="Proteomes" id="UP000010552">
    <property type="component" value="Unassembled WGS sequence"/>
</dbReference>
<dbReference type="PANTHER" id="PTHR11616">
    <property type="entry name" value="SODIUM/CHLORIDE DEPENDENT TRANSPORTER"/>
    <property type="match status" value="1"/>
</dbReference>
<feature type="transmembrane region" description="Helical" evidence="9">
    <location>
        <begin position="42"/>
        <end position="63"/>
    </location>
</feature>
<feature type="compositionally biased region" description="Basic and acidic residues" evidence="8">
    <location>
        <begin position="735"/>
        <end position="757"/>
    </location>
</feature>
<dbReference type="eggNOG" id="KOG3659">
    <property type="taxonomic scope" value="Eukaryota"/>
</dbReference>
<dbReference type="PROSITE" id="PS00610">
    <property type="entry name" value="NA_NEUROTRAN_SYMP_1"/>
    <property type="match status" value="1"/>
</dbReference>
<keyword evidence="7" id="KW-0769">Symport</keyword>
<proteinExistence type="inferred from homology"/>